<proteinExistence type="inferred from homology"/>
<name>A0A0X8FMJ8_9LACT</name>
<dbReference type="InterPro" id="IPR035906">
    <property type="entry name" value="MetI-like_sf"/>
</dbReference>
<reference evidence="9 10" key="1">
    <citation type="journal article" date="2016" name="Genome Announc.">
        <title>Complete Genome Sequences of Aerococcus christensenii CCUG 28831T, Aerococcus sanguinicola CCUG 43001T, Aerococcus urinae CCUG 36881T, Aerococcus urinaeequi CCUG 28094T, Aerococcus urinaehominis CCUG 42038 BT, and Aerococcus viridans CCUG 4311T.</title>
        <authorList>
            <person name="Carkaci D."/>
            <person name="Dargis R."/>
            <person name="Nielsen X.C."/>
            <person name="Skovgaard O."/>
            <person name="Fuursted K."/>
            <person name="Christensen J.J."/>
        </authorList>
    </citation>
    <scope>NUCLEOTIDE SEQUENCE [LARGE SCALE GENOMIC DNA]</scope>
    <source>
        <strain evidence="9 10">CCUG42038B</strain>
    </source>
</reference>
<feature type="transmembrane region" description="Helical" evidence="8">
    <location>
        <begin position="79"/>
        <end position="98"/>
    </location>
</feature>
<feature type="transmembrane region" description="Helical" evidence="8">
    <location>
        <begin position="186"/>
        <end position="207"/>
    </location>
</feature>
<accession>A0A0X8FMJ8</accession>
<feature type="transmembrane region" description="Helical" evidence="8">
    <location>
        <begin position="53"/>
        <end position="73"/>
    </location>
</feature>
<dbReference type="InterPro" id="IPR043429">
    <property type="entry name" value="ArtM/GltK/GlnP/TcyL/YhdX-like"/>
</dbReference>
<dbReference type="GO" id="GO:0015184">
    <property type="term" value="F:L-cystine transmembrane transporter activity"/>
    <property type="evidence" value="ECO:0007669"/>
    <property type="project" value="TreeGrafter"/>
</dbReference>
<protein>
    <submittedName>
        <fullName evidence="9">Amino acid permease</fullName>
    </submittedName>
</protein>
<evidence type="ECO:0000256" key="6">
    <source>
        <dbReference type="ARBA" id="ARBA00022989"/>
    </source>
</evidence>
<keyword evidence="2 8" id="KW-0813">Transport</keyword>
<dbReference type="Proteomes" id="UP000062260">
    <property type="component" value="Chromosome"/>
</dbReference>
<dbReference type="RefSeq" id="WP_067980366.1">
    <property type="nucleotide sequence ID" value="NZ_CP014163.1"/>
</dbReference>
<keyword evidence="6 8" id="KW-1133">Transmembrane helix</keyword>
<evidence type="ECO:0000256" key="2">
    <source>
        <dbReference type="ARBA" id="ARBA00022448"/>
    </source>
</evidence>
<reference evidence="10" key="2">
    <citation type="submission" date="2016-01" db="EMBL/GenBank/DDBJ databases">
        <title>Six Aerococcus type strain genome sequencing and assembly using PacBio and Illumina Hiseq.</title>
        <authorList>
            <person name="Carkaci D."/>
            <person name="Dargis R."/>
            <person name="Nielsen X.C."/>
            <person name="Skovgaard O."/>
            <person name="Fuursted K."/>
            <person name="Christensen J.J."/>
        </authorList>
    </citation>
    <scope>NUCLEOTIDE SEQUENCE [LARGE SCALE GENOMIC DNA]</scope>
    <source>
        <strain evidence="10">CCUG42038B</strain>
    </source>
</reference>
<evidence type="ECO:0000256" key="8">
    <source>
        <dbReference type="RuleBase" id="RU363032"/>
    </source>
</evidence>
<dbReference type="CDD" id="cd06261">
    <property type="entry name" value="TM_PBP2"/>
    <property type="match status" value="1"/>
</dbReference>
<dbReference type="KEGG" id="auh:AWM75_07555"/>
<sequence length="221" mass="24537">MDVNYMLEIIPSILSYFPVTLLLGIVCFFFSVLIGFLVALLRLSQNKLLSGLAAVYISFFRGVPTVVQLFLIYFGLPQIFAGFANVNGLTAAIIAFSIKESSYLAEIFRAALNSVDKGQVEAGLSVGMSASNIYREIILPQAVVNALPGAWNVFISLFKETSIVFTIGIVEMFAQARLLASSSTLFFETYLVVGLIYWVIVIFLSWLQIRLENTLMKPYVR</sequence>
<evidence type="ECO:0000256" key="4">
    <source>
        <dbReference type="ARBA" id="ARBA00022692"/>
    </source>
</evidence>
<dbReference type="PANTHER" id="PTHR30614:SF0">
    <property type="entry name" value="L-CYSTINE TRANSPORT SYSTEM PERMEASE PROTEIN TCYL"/>
    <property type="match status" value="1"/>
</dbReference>
<evidence type="ECO:0000313" key="9">
    <source>
        <dbReference type="EMBL" id="AMB99829.1"/>
    </source>
</evidence>
<dbReference type="Gene3D" id="1.10.3720.10">
    <property type="entry name" value="MetI-like"/>
    <property type="match status" value="1"/>
</dbReference>
<keyword evidence="5" id="KW-0029">Amino-acid transport</keyword>
<evidence type="ECO:0000256" key="5">
    <source>
        <dbReference type="ARBA" id="ARBA00022970"/>
    </source>
</evidence>
<dbReference type="SUPFAM" id="SSF161098">
    <property type="entry name" value="MetI-like"/>
    <property type="match status" value="1"/>
</dbReference>
<dbReference type="STRING" id="128944.AWM75_07555"/>
<dbReference type="EMBL" id="CP014163">
    <property type="protein sequence ID" value="AMB99829.1"/>
    <property type="molecule type" value="Genomic_DNA"/>
</dbReference>
<gene>
    <name evidence="9" type="ORF">AWM75_07555</name>
</gene>
<dbReference type="AlphaFoldDB" id="A0A0X8FMJ8"/>
<keyword evidence="10" id="KW-1185">Reference proteome</keyword>
<dbReference type="NCBIfam" id="TIGR01726">
    <property type="entry name" value="HEQRo_perm_3TM"/>
    <property type="match status" value="1"/>
</dbReference>
<feature type="transmembrane region" description="Helical" evidence="8">
    <location>
        <begin position="20"/>
        <end position="41"/>
    </location>
</feature>
<organism evidence="9 10">
    <name type="scientific">Aerococcus urinaehominis</name>
    <dbReference type="NCBI Taxonomy" id="128944"/>
    <lineage>
        <taxon>Bacteria</taxon>
        <taxon>Bacillati</taxon>
        <taxon>Bacillota</taxon>
        <taxon>Bacilli</taxon>
        <taxon>Lactobacillales</taxon>
        <taxon>Aerococcaceae</taxon>
        <taxon>Aerococcus</taxon>
    </lineage>
</organism>
<comment type="subcellular location">
    <subcellularLocation>
        <location evidence="1 8">Cell membrane</location>
        <topology evidence="1 8">Multi-pass membrane protein</topology>
    </subcellularLocation>
</comment>
<dbReference type="PANTHER" id="PTHR30614">
    <property type="entry name" value="MEMBRANE COMPONENT OF AMINO ACID ABC TRANSPORTER"/>
    <property type="match status" value="1"/>
</dbReference>
<evidence type="ECO:0000256" key="1">
    <source>
        <dbReference type="ARBA" id="ARBA00004651"/>
    </source>
</evidence>
<comment type="similarity">
    <text evidence="8">Belongs to the binding-protein-dependent transport system permease family.</text>
</comment>
<evidence type="ECO:0000256" key="7">
    <source>
        <dbReference type="ARBA" id="ARBA00023136"/>
    </source>
</evidence>
<dbReference type="Pfam" id="PF00528">
    <property type="entry name" value="BPD_transp_1"/>
    <property type="match status" value="1"/>
</dbReference>
<keyword evidence="3" id="KW-1003">Cell membrane</keyword>
<keyword evidence="4 8" id="KW-0812">Transmembrane</keyword>
<dbReference type="InterPro" id="IPR010065">
    <property type="entry name" value="AA_ABC_transptr_permease_3TM"/>
</dbReference>
<dbReference type="OrthoDB" id="9805999at2"/>
<dbReference type="GO" id="GO:0043190">
    <property type="term" value="C:ATP-binding cassette (ABC) transporter complex"/>
    <property type="evidence" value="ECO:0007669"/>
    <property type="project" value="InterPro"/>
</dbReference>
<dbReference type="PROSITE" id="PS50928">
    <property type="entry name" value="ABC_TM1"/>
    <property type="match status" value="1"/>
</dbReference>
<keyword evidence="7 8" id="KW-0472">Membrane</keyword>
<evidence type="ECO:0000256" key="3">
    <source>
        <dbReference type="ARBA" id="ARBA00022475"/>
    </source>
</evidence>
<evidence type="ECO:0000313" key="10">
    <source>
        <dbReference type="Proteomes" id="UP000062260"/>
    </source>
</evidence>
<dbReference type="InterPro" id="IPR000515">
    <property type="entry name" value="MetI-like"/>
</dbReference>